<evidence type="ECO:0000256" key="5">
    <source>
        <dbReference type="ARBA" id="ARBA00022741"/>
    </source>
</evidence>
<keyword evidence="6 11" id="KW-0067">ATP-binding</keyword>
<keyword evidence="7 9" id="KW-1133">Transmembrane helix</keyword>
<dbReference type="InterPro" id="IPR001851">
    <property type="entry name" value="ABC_transp_permease"/>
</dbReference>
<dbReference type="InterPro" id="IPR003439">
    <property type="entry name" value="ABC_transporter-like_ATP-bd"/>
</dbReference>
<evidence type="ECO:0000313" key="12">
    <source>
        <dbReference type="Proteomes" id="UP000214746"/>
    </source>
</evidence>
<feature type="transmembrane region" description="Helical" evidence="9">
    <location>
        <begin position="9"/>
        <end position="28"/>
    </location>
</feature>
<dbReference type="GO" id="GO:0015808">
    <property type="term" value="P:L-alanine transport"/>
    <property type="evidence" value="ECO:0007669"/>
    <property type="project" value="TreeGrafter"/>
</dbReference>
<dbReference type="Pfam" id="PF00005">
    <property type="entry name" value="ABC_tran"/>
    <property type="match status" value="1"/>
</dbReference>
<keyword evidence="3" id="KW-1003">Cell membrane</keyword>
<dbReference type="PANTHER" id="PTHR45772:SF7">
    <property type="entry name" value="AMINO ACID ABC TRANSPORTER ATP-BINDING PROTEIN"/>
    <property type="match status" value="1"/>
</dbReference>
<comment type="subcellular location">
    <subcellularLocation>
        <location evidence="1">Cell membrane</location>
        <topology evidence="1">Multi-pass membrane protein</topology>
    </subcellularLocation>
</comment>
<keyword evidence="4 9" id="KW-0812">Transmembrane</keyword>
<feature type="transmembrane region" description="Helical" evidence="9">
    <location>
        <begin position="244"/>
        <end position="271"/>
    </location>
</feature>
<dbReference type="SMART" id="SM00382">
    <property type="entry name" value="AAA"/>
    <property type="match status" value="1"/>
</dbReference>
<evidence type="ECO:0000256" key="9">
    <source>
        <dbReference type="SAM" id="Phobius"/>
    </source>
</evidence>
<feature type="transmembrane region" description="Helical" evidence="9">
    <location>
        <begin position="110"/>
        <end position="129"/>
    </location>
</feature>
<dbReference type="InterPro" id="IPR027417">
    <property type="entry name" value="P-loop_NTPase"/>
</dbReference>
<evidence type="ECO:0000259" key="10">
    <source>
        <dbReference type="PROSITE" id="PS50893"/>
    </source>
</evidence>
<keyword evidence="8 9" id="KW-0472">Membrane</keyword>
<feature type="transmembrane region" description="Helical" evidence="9">
    <location>
        <begin position="34"/>
        <end position="52"/>
    </location>
</feature>
<dbReference type="GO" id="GO:0005524">
    <property type="term" value="F:ATP binding"/>
    <property type="evidence" value="ECO:0007669"/>
    <property type="project" value="UniProtKB-KW"/>
</dbReference>
<dbReference type="GO" id="GO:0005304">
    <property type="term" value="F:L-valine transmembrane transporter activity"/>
    <property type="evidence" value="ECO:0007669"/>
    <property type="project" value="TreeGrafter"/>
</dbReference>
<keyword evidence="5" id="KW-0547">Nucleotide-binding</keyword>
<dbReference type="OrthoDB" id="9805514at2"/>
<reference evidence="11" key="1">
    <citation type="submission" date="2018-06" db="EMBL/GenBank/DDBJ databases">
        <title>Paenibacillus xerothermodurans sp. nov. an extremely dry heat resistant spore forming bacterium isolated from the soil of Cape Canaveral, Florida.</title>
        <authorList>
            <person name="Seuylemezian A."/>
            <person name="Kaur N."/>
            <person name="Patil P."/>
            <person name="Patil P."/>
            <person name="Mayilraj S."/>
            <person name="Vaishampayan P."/>
        </authorList>
    </citation>
    <scope>NUCLEOTIDE SEQUENCE [LARGE SCALE GENOMIC DNA]</scope>
    <source>
        <strain evidence="11">ATCC 27380</strain>
    </source>
</reference>
<sequence>MTVERKGKIVMYGLAAAAFLSVLLFVQSNYWLSLFNQAVIFSILALSLQLIFGYSGQISLAHAAFFGIGAYTSAIMSMHTEMPYLITFLLSGLTAGIISLLLTPMAKLSVIYLSMATLAFNLMVIIIFANGGDLTGGWNGLTAVPWPNLFGWVIDSKKEFFILSSAVLLLIYMFLVRLTSGKLGRNFRAIRDNQLAAASLGIDIARTKTKGFTLGCFGAGLAGSLIAHMNAFVSPEPFSSTHSITVFVMVVVGGLGSFPGALLGGLGITFLDEFLKSAPTVRPILYGLTIILIMIFLPNGISSLLHKAYQWLISKKGTSAACVEHAEKKSNVVSMLLKEKLMIPNHTSEVILEVKNVTKKFGGVVAVNDVSLQVRQGEIFSLIGPNGAGKTSLINIITGLETPTSGTVHFRGKQMKSGVWKTSAEGMLRTFQTSKLFHTMTVIENVVTGMALYLKNDISAAFYKGESFEREEREAYQYALELLRLVGLEHLKDEYCDRLSYGHRRRVEIARALAAKPKFLLLDEPAAGLNLTERNELKHLILSLRDHFHITIFIVEHDLELLSQITDHIAVLNFGKKIADGTLSQVLNAPEVVNAYLGKREKKINGYA</sequence>
<dbReference type="Gene3D" id="3.40.50.300">
    <property type="entry name" value="P-loop containing nucleotide triphosphate hydrolases"/>
    <property type="match status" value="1"/>
</dbReference>
<evidence type="ECO:0000256" key="3">
    <source>
        <dbReference type="ARBA" id="ARBA00022475"/>
    </source>
</evidence>
<dbReference type="RefSeq" id="WP_089199582.1">
    <property type="nucleotide sequence ID" value="NZ_NHRJ02000003.1"/>
</dbReference>
<dbReference type="PANTHER" id="PTHR45772">
    <property type="entry name" value="CONSERVED COMPONENT OF ABC TRANSPORTER FOR NATURAL AMINO ACIDS-RELATED"/>
    <property type="match status" value="1"/>
</dbReference>
<protein>
    <submittedName>
        <fullName evidence="11">ATP-binding cassette domain-containing protein</fullName>
    </submittedName>
</protein>
<evidence type="ECO:0000256" key="1">
    <source>
        <dbReference type="ARBA" id="ARBA00004651"/>
    </source>
</evidence>
<feature type="domain" description="ABC transporter" evidence="10">
    <location>
        <begin position="352"/>
        <end position="599"/>
    </location>
</feature>
<dbReference type="GO" id="GO:0015188">
    <property type="term" value="F:L-isoleucine transmembrane transporter activity"/>
    <property type="evidence" value="ECO:0007669"/>
    <property type="project" value="TreeGrafter"/>
</dbReference>
<dbReference type="InterPro" id="IPR003593">
    <property type="entry name" value="AAA+_ATPase"/>
</dbReference>
<organism evidence="11 12">
    <name type="scientific">Paenibacillus xerothermodurans</name>
    <dbReference type="NCBI Taxonomy" id="1977292"/>
    <lineage>
        <taxon>Bacteria</taxon>
        <taxon>Bacillati</taxon>
        <taxon>Bacillota</taxon>
        <taxon>Bacilli</taxon>
        <taxon>Bacillales</taxon>
        <taxon>Paenibacillaceae</taxon>
        <taxon>Paenibacillus</taxon>
    </lineage>
</organism>
<dbReference type="GO" id="GO:1903806">
    <property type="term" value="P:L-isoleucine import across plasma membrane"/>
    <property type="evidence" value="ECO:0007669"/>
    <property type="project" value="TreeGrafter"/>
</dbReference>
<comment type="caution">
    <text evidence="11">The sequence shown here is derived from an EMBL/GenBank/DDBJ whole genome shotgun (WGS) entry which is preliminary data.</text>
</comment>
<dbReference type="GO" id="GO:0005886">
    <property type="term" value="C:plasma membrane"/>
    <property type="evidence" value="ECO:0007669"/>
    <property type="project" value="UniProtKB-SubCell"/>
</dbReference>
<dbReference type="Pfam" id="PF02653">
    <property type="entry name" value="BPD_transp_2"/>
    <property type="match status" value="1"/>
</dbReference>
<proteinExistence type="predicted"/>
<feature type="transmembrane region" description="Helical" evidence="9">
    <location>
        <begin position="160"/>
        <end position="178"/>
    </location>
</feature>
<dbReference type="PROSITE" id="PS50893">
    <property type="entry name" value="ABC_TRANSPORTER_2"/>
    <property type="match status" value="1"/>
</dbReference>
<feature type="transmembrane region" description="Helical" evidence="9">
    <location>
        <begin position="283"/>
        <end position="305"/>
    </location>
</feature>
<feature type="transmembrane region" description="Helical" evidence="9">
    <location>
        <begin position="84"/>
        <end position="103"/>
    </location>
</feature>
<dbReference type="CDD" id="cd03219">
    <property type="entry name" value="ABC_Mj1267_LivG_branched"/>
    <property type="match status" value="1"/>
</dbReference>
<dbReference type="FunFam" id="3.40.50.300:FF:000421">
    <property type="entry name" value="Branched-chain amino acid ABC transporter ATP-binding protein"/>
    <property type="match status" value="1"/>
</dbReference>
<dbReference type="GO" id="GO:0015192">
    <property type="term" value="F:L-phenylalanine transmembrane transporter activity"/>
    <property type="evidence" value="ECO:0007669"/>
    <property type="project" value="TreeGrafter"/>
</dbReference>
<evidence type="ECO:0000256" key="6">
    <source>
        <dbReference type="ARBA" id="ARBA00022840"/>
    </source>
</evidence>
<evidence type="ECO:0000256" key="4">
    <source>
        <dbReference type="ARBA" id="ARBA00022692"/>
    </source>
</evidence>
<dbReference type="Proteomes" id="UP000214746">
    <property type="component" value="Unassembled WGS sequence"/>
</dbReference>
<dbReference type="InterPro" id="IPR051120">
    <property type="entry name" value="ABC_AA/LPS_Transport"/>
</dbReference>
<dbReference type="GO" id="GO:0042941">
    <property type="term" value="P:D-alanine transmembrane transport"/>
    <property type="evidence" value="ECO:0007669"/>
    <property type="project" value="TreeGrafter"/>
</dbReference>
<feature type="transmembrane region" description="Helical" evidence="9">
    <location>
        <begin position="212"/>
        <end position="232"/>
    </location>
</feature>
<dbReference type="AlphaFoldDB" id="A0A2W1NUF8"/>
<evidence type="ECO:0000256" key="7">
    <source>
        <dbReference type="ARBA" id="ARBA00022989"/>
    </source>
</evidence>
<dbReference type="GO" id="GO:0016887">
    <property type="term" value="F:ATP hydrolysis activity"/>
    <property type="evidence" value="ECO:0007669"/>
    <property type="project" value="InterPro"/>
</dbReference>
<keyword evidence="12" id="KW-1185">Reference proteome</keyword>
<evidence type="ECO:0000256" key="8">
    <source>
        <dbReference type="ARBA" id="ARBA00023136"/>
    </source>
</evidence>
<dbReference type="InterPro" id="IPR043428">
    <property type="entry name" value="LivM-like"/>
</dbReference>
<keyword evidence="2" id="KW-0813">Transport</keyword>
<gene>
    <name evidence="11" type="ORF">CBW46_008485</name>
</gene>
<evidence type="ECO:0000256" key="2">
    <source>
        <dbReference type="ARBA" id="ARBA00022448"/>
    </source>
</evidence>
<dbReference type="GO" id="GO:1903805">
    <property type="term" value="P:L-valine import across plasma membrane"/>
    <property type="evidence" value="ECO:0007669"/>
    <property type="project" value="TreeGrafter"/>
</dbReference>
<dbReference type="SUPFAM" id="SSF52540">
    <property type="entry name" value="P-loop containing nucleoside triphosphate hydrolases"/>
    <property type="match status" value="1"/>
</dbReference>
<dbReference type="EMBL" id="NHRJ02000003">
    <property type="protein sequence ID" value="PZE21386.1"/>
    <property type="molecule type" value="Genomic_DNA"/>
</dbReference>
<accession>A0A2W1NUF8</accession>
<name>A0A2W1NUF8_PAEXE</name>
<dbReference type="CDD" id="cd06581">
    <property type="entry name" value="TM_PBP1_LivM_like"/>
    <property type="match status" value="1"/>
</dbReference>
<evidence type="ECO:0000313" key="11">
    <source>
        <dbReference type="EMBL" id="PZE21386.1"/>
    </source>
</evidence>